<organism evidence="1 2">
    <name type="scientific">Kingdonia uniflora</name>
    <dbReference type="NCBI Taxonomy" id="39325"/>
    <lineage>
        <taxon>Eukaryota</taxon>
        <taxon>Viridiplantae</taxon>
        <taxon>Streptophyta</taxon>
        <taxon>Embryophyta</taxon>
        <taxon>Tracheophyta</taxon>
        <taxon>Spermatophyta</taxon>
        <taxon>Magnoliopsida</taxon>
        <taxon>Ranunculales</taxon>
        <taxon>Circaeasteraceae</taxon>
        <taxon>Kingdonia</taxon>
    </lineage>
</organism>
<evidence type="ECO:0000313" key="2">
    <source>
        <dbReference type="Proteomes" id="UP000541444"/>
    </source>
</evidence>
<sequence length="129" mass="15070">MGKEPTQDEKDNKADGSMLTLLSIIVMHLRLENLQREMIRCKENLLEYNRFPRIYRQAYEVLKEASMVTDQDMNIQAHLHYALRIDSRRYNLPSLDEFAVILPGDGQEPCSIRDIVVYLKAGQELMRIS</sequence>
<protein>
    <submittedName>
        <fullName evidence="1">Uncharacterized protein</fullName>
    </submittedName>
</protein>
<proteinExistence type="predicted"/>
<evidence type="ECO:0000313" key="1">
    <source>
        <dbReference type="EMBL" id="KAF6157065.1"/>
    </source>
</evidence>
<keyword evidence="2" id="KW-1185">Reference proteome</keyword>
<name>A0A7J7MQ54_9MAGN</name>
<dbReference type="OrthoDB" id="1928976at2759"/>
<accession>A0A7J7MQ54</accession>
<gene>
    <name evidence="1" type="ORF">GIB67_041526</name>
</gene>
<comment type="caution">
    <text evidence="1">The sequence shown here is derived from an EMBL/GenBank/DDBJ whole genome shotgun (WGS) entry which is preliminary data.</text>
</comment>
<reference evidence="1 2" key="1">
    <citation type="journal article" date="2020" name="IScience">
        <title>Genome Sequencing of the Endangered Kingdonia uniflora (Circaeasteraceae, Ranunculales) Reveals Potential Mechanisms of Evolutionary Specialization.</title>
        <authorList>
            <person name="Sun Y."/>
            <person name="Deng T."/>
            <person name="Zhang A."/>
            <person name="Moore M.J."/>
            <person name="Landis J.B."/>
            <person name="Lin N."/>
            <person name="Zhang H."/>
            <person name="Zhang X."/>
            <person name="Huang J."/>
            <person name="Zhang X."/>
            <person name="Sun H."/>
            <person name="Wang H."/>
        </authorList>
    </citation>
    <scope>NUCLEOTIDE SEQUENCE [LARGE SCALE GENOMIC DNA]</scope>
    <source>
        <strain evidence="1">TB1705</strain>
        <tissue evidence="1">Leaf</tissue>
    </source>
</reference>
<dbReference type="Proteomes" id="UP000541444">
    <property type="component" value="Unassembled WGS sequence"/>
</dbReference>
<dbReference type="AlphaFoldDB" id="A0A7J7MQ54"/>
<dbReference type="EMBL" id="JACGCM010001281">
    <property type="protein sequence ID" value="KAF6157065.1"/>
    <property type="molecule type" value="Genomic_DNA"/>
</dbReference>